<keyword evidence="6" id="KW-0256">Endoplasmic reticulum</keyword>
<keyword evidence="5 10" id="KW-0863">Zinc-finger</keyword>
<feature type="compositionally biased region" description="Low complexity" evidence="11">
    <location>
        <begin position="433"/>
        <end position="479"/>
    </location>
</feature>
<keyword evidence="9" id="KW-0472">Membrane</keyword>
<dbReference type="PROSITE" id="PS50135">
    <property type="entry name" value="ZF_ZZ_2"/>
    <property type="match status" value="1"/>
</dbReference>
<dbReference type="InterPro" id="IPR043145">
    <property type="entry name" value="Znf_ZZ_sf"/>
</dbReference>
<accession>A0AAN8RIH6</accession>
<evidence type="ECO:0000256" key="11">
    <source>
        <dbReference type="SAM" id="MobiDB-lite"/>
    </source>
</evidence>
<evidence type="ECO:0000256" key="8">
    <source>
        <dbReference type="ARBA" id="ARBA00023128"/>
    </source>
</evidence>
<evidence type="ECO:0000256" key="10">
    <source>
        <dbReference type="PROSITE-ProRule" id="PRU00228"/>
    </source>
</evidence>
<proteinExistence type="predicted"/>
<dbReference type="PANTHER" id="PTHR48182">
    <property type="entry name" value="PROTEIN SERAC1"/>
    <property type="match status" value="1"/>
</dbReference>
<evidence type="ECO:0000313" key="13">
    <source>
        <dbReference type="EMBL" id="KAK6345610.1"/>
    </source>
</evidence>
<dbReference type="GO" id="GO:0016020">
    <property type="term" value="C:membrane"/>
    <property type="evidence" value="ECO:0007669"/>
    <property type="project" value="UniProtKB-SubCell"/>
</dbReference>
<evidence type="ECO:0000259" key="12">
    <source>
        <dbReference type="PROSITE" id="PS50135"/>
    </source>
</evidence>
<dbReference type="PANTHER" id="PTHR48182:SF2">
    <property type="entry name" value="PROTEIN SERAC1"/>
    <property type="match status" value="1"/>
</dbReference>
<protein>
    <recommendedName>
        <fullName evidence="12">ZZ-type domain-containing protein</fullName>
    </recommendedName>
</protein>
<dbReference type="EMBL" id="JAVHNR010000004">
    <property type="protein sequence ID" value="KAK6345610.1"/>
    <property type="molecule type" value="Genomic_DNA"/>
</dbReference>
<feature type="region of interest" description="Disordered" evidence="11">
    <location>
        <begin position="342"/>
        <end position="524"/>
    </location>
</feature>
<evidence type="ECO:0000256" key="5">
    <source>
        <dbReference type="ARBA" id="ARBA00022771"/>
    </source>
</evidence>
<dbReference type="InterPro" id="IPR052374">
    <property type="entry name" value="SERAC1"/>
</dbReference>
<evidence type="ECO:0000256" key="7">
    <source>
        <dbReference type="ARBA" id="ARBA00022833"/>
    </source>
</evidence>
<keyword evidence="7" id="KW-0862">Zinc</keyword>
<evidence type="ECO:0000256" key="1">
    <source>
        <dbReference type="ARBA" id="ARBA00004173"/>
    </source>
</evidence>
<dbReference type="Gene3D" id="3.30.60.90">
    <property type="match status" value="1"/>
</dbReference>
<comment type="caution">
    <text evidence="13">The sequence shown here is derived from an EMBL/GenBank/DDBJ whole genome shotgun (WGS) entry which is preliminary data.</text>
</comment>
<gene>
    <name evidence="13" type="ORF">TWF718_007520</name>
</gene>
<reference evidence="13 14" key="1">
    <citation type="submission" date="2019-10" db="EMBL/GenBank/DDBJ databases">
        <authorList>
            <person name="Palmer J.M."/>
        </authorList>
    </citation>
    <scope>NUCLEOTIDE SEQUENCE [LARGE SCALE GENOMIC DNA]</scope>
    <source>
        <strain evidence="13 14">TWF718</strain>
    </source>
</reference>
<dbReference type="GO" id="GO:0005783">
    <property type="term" value="C:endoplasmic reticulum"/>
    <property type="evidence" value="ECO:0007669"/>
    <property type="project" value="UniProtKB-SubCell"/>
</dbReference>
<keyword evidence="14" id="KW-1185">Reference proteome</keyword>
<evidence type="ECO:0000313" key="14">
    <source>
        <dbReference type="Proteomes" id="UP001313282"/>
    </source>
</evidence>
<dbReference type="SUPFAM" id="SSF53474">
    <property type="entry name" value="alpha/beta-Hydrolases"/>
    <property type="match status" value="1"/>
</dbReference>
<feature type="compositionally biased region" description="Polar residues" evidence="11">
    <location>
        <begin position="420"/>
        <end position="431"/>
    </location>
</feature>
<feature type="domain" description="ZZ-type" evidence="12">
    <location>
        <begin position="526"/>
        <end position="583"/>
    </location>
</feature>
<dbReference type="Gene3D" id="3.40.50.1820">
    <property type="entry name" value="alpha/beta hydrolase"/>
    <property type="match status" value="1"/>
</dbReference>
<dbReference type="Proteomes" id="UP001313282">
    <property type="component" value="Unassembled WGS sequence"/>
</dbReference>
<dbReference type="InterPro" id="IPR029058">
    <property type="entry name" value="AB_hydrolase_fold"/>
</dbReference>
<dbReference type="Pfam" id="PF00569">
    <property type="entry name" value="ZZ"/>
    <property type="match status" value="1"/>
</dbReference>
<keyword evidence="8" id="KW-0496">Mitochondrion</keyword>
<dbReference type="SMART" id="SM00291">
    <property type="entry name" value="ZnF_ZZ"/>
    <property type="match status" value="1"/>
</dbReference>
<feature type="compositionally biased region" description="Low complexity" evidence="11">
    <location>
        <begin position="342"/>
        <end position="360"/>
    </location>
</feature>
<dbReference type="InterPro" id="IPR000433">
    <property type="entry name" value="Znf_ZZ"/>
</dbReference>
<feature type="compositionally biased region" description="Pro residues" evidence="11">
    <location>
        <begin position="361"/>
        <end position="370"/>
    </location>
</feature>
<dbReference type="GO" id="GO:0008270">
    <property type="term" value="F:zinc ion binding"/>
    <property type="evidence" value="ECO:0007669"/>
    <property type="project" value="UniProtKB-KW"/>
</dbReference>
<evidence type="ECO:0000256" key="9">
    <source>
        <dbReference type="ARBA" id="ARBA00023136"/>
    </source>
</evidence>
<name>A0AAN8RIH6_9PEZI</name>
<sequence length="895" mass="99191">MQVAEFNRQDTLGLHLVRTPASEIGYTCDIIILHGLNGGPAKSFRHPEGGNIWFADFLPTDVVDIDSWTNSRIWTYGYDADSAFGSTSSSALDFARSLLYKVSRIRDGHEQHKIIWVSHSLGGIVVKTALVEAHIIPQYQPILTQTVGVIFLGTPHTGSAVATVADIGAKIAGVVLPDAIMPKNRTLIKSLRKDSSRLFETAGRFANICGDMKIYNMYESLPMVGGSKVVERESAVMNLGKIETQIMFDGTNHRTMCRYKERTDQNYLALLDAIKSLTRSTSTLFDPPDIPAVRVQPSPAFDPTASTASFHSQRSGYGSANGYNSDATRSTASFYSSSAYSASTASRNERPVTPASSVNSVPPPRPPAKEPMPSQWPHYFNQDDRSRYAPSTTSDSSGHSAYQNNSRSNGFTSPPAYDSGQRNGTSTSEPQSRSRGSFSVSSNSSLYDAPYTPYQHSSSSPTSPGNQSNTSANSFASTSKPAYSSTYKPHVNTSTSPTTTTQASRAPPPQTQKQPEPEPTLPPPESPHWICDGCKNPIYPFESRIHCLDCPDYDLCGTCHEKGKITKTHKRNHKEELIIKARQITQENSELVIPSEVHPERSPGRQFVNWTIRDERRVHHLSCHNDHARYLISSLEPGNYRVSFHLDLFLVPEFTEAHIKQLGTGALGKLRVAVGYIKSKKTFFRDTFPENNSLMGSLFDYGWYDDFNVNPISGMTPVNLKCIFNVEGNEDRDDIGIVFQWSNFRRFERTDKALISFSLVSARFEDLLEFDPTFGGAADKAKLIDKYSAPPSQEPAGGQNTTTTAATAQVDNDSGLTLDDIFKAILEVAQEERDRQEQEAFRQAIAEELERRRRAHIEAQEREAAAQLLANYMVASQATMELAMLNEYLKFLTNP</sequence>
<dbReference type="SUPFAM" id="SSF57850">
    <property type="entry name" value="RING/U-box"/>
    <property type="match status" value="1"/>
</dbReference>
<dbReference type="CDD" id="cd02249">
    <property type="entry name" value="ZZ"/>
    <property type="match status" value="1"/>
</dbReference>
<comment type="subcellular location">
    <subcellularLocation>
        <location evidence="2">Endoplasmic reticulum</location>
    </subcellularLocation>
    <subcellularLocation>
        <location evidence="3">Membrane</location>
    </subcellularLocation>
    <subcellularLocation>
        <location evidence="1">Mitochondrion</location>
    </subcellularLocation>
</comment>
<dbReference type="GO" id="GO:0005739">
    <property type="term" value="C:mitochondrion"/>
    <property type="evidence" value="ECO:0007669"/>
    <property type="project" value="UniProtKB-SubCell"/>
</dbReference>
<feature type="compositionally biased region" description="Polar residues" evidence="11">
    <location>
        <begin position="389"/>
        <end position="412"/>
    </location>
</feature>
<evidence type="ECO:0000256" key="4">
    <source>
        <dbReference type="ARBA" id="ARBA00022723"/>
    </source>
</evidence>
<evidence type="ECO:0000256" key="3">
    <source>
        <dbReference type="ARBA" id="ARBA00004370"/>
    </source>
</evidence>
<evidence type="ECO:0000256" key="2">
    <source>
        <dbReference type="ARBA" id="ARBA00004240"/>
    </source>
</evidence>
<keyword evidence="4" id="KW-0479">Metal-binding</keyword>
<dbReference type="AlphaFoldDB" id="A0AAN8RIH6"/>
<organism evidence="13 14">
    <name type="scientific">Orbilia javanica</name>
    <dbReference type="NCBI Taxonomy" id="47235"/>
    <lineage>
        <taxon>Eukaryota</taxon>
        <taxon>Fungi</taxon>
        <taxon>Dikarya</taxon>
        <taxon>Ascomycota</taxon>
        <taxon>Pezizomycotina</taxon>
        <taxon>Orbiliomycetes</taxon>
        <taxon>Orbiliales</taxon>
        <taxon>Orbiliaceae</taxon>
        <taxon>Orbilia</taxon>
    </lineage>
</organism>
<feature type="compositionally biased region" description="Low complexity" evidence="11">
    <location>
        <begin position="493"/>
        <end position="505"/>
    </location>
</feature>
<evidence type="ECO:0000256" key="6">
    <source>
        <dbReference type="ARBA" id="ARBA00022824"/>
    </source>
</evidence>
<feature type="region of interest" description="Disordered" evidence="11">
    <location>
        <begin position="285"/>
        <end position="324"/>
    </location>
</feature>
<feature type="compositionally biased region" description="Polar residues" evidence="11">
    <location>
        <begin position="304"/>
        <end position="324"/>
    </location>
</feature>